<dbReference type="Proteomes" id="UP000681967">
    <property type="component" value="Unassembled WGS sequence"/>
</dbReference>
<dbReference type="EMBL" id="CAJNOV010006806">
    <property type="protein sequence ID" value="CAF1260433.1"/>
    <property type="molecule type" value="Genomic_DNA"/>
</dbReference>
<reference evidence="1" key="1">
    <citation type="submission" date="2021-02" db="EMBL/GenBank/DDBJ databases">
        <authorList>
            <person name="Nowell W R."/>
        </authorList>
    </citation>
    <scope>NUCLEOTIDE SEQUENCE</scope>
</reference>
<dbReference type="Proteomes" id="UP000663855">
    <property type="component" value="Unassembled WGS sequence"/>
</dbReference>
<dbReference type="EMBL" id="CAJOBH010006639">
    <property type="protein sequence ID" value="CAF4062229.1"/>
    <property type="molecule type" value="Genomic_DNA"/>
</dbReference>
<dbReference type="AlphaFoldDB" id="A0A815ATB9"/>
<evidence type="ECO:0000313" key="3">
    <source>
        <dbReference type="Proteomes" id="UP000663855"/>
    </source>
</evidence>
<gene>
    <name evidence="2" type="ORF">BYL167_LOCUS17032</name>
    <name evidence="1" type="ORF">CJN711_LOCUS14955</name>
</gene>
<name>A0A815ATB9_9BILA</name>
<comment type="caution">
    <text evidence="1">The sequence shown here is derived from an EMBL/GenBank/DDBJ whole genome shotgun (WGS) entry which is preliminary data.</text>
</comment>
<organism evidence="1 3">
    <name type="scientific">Rotaria magnacalcarata</name>
    <dbReference type="NCBI Taxonomy" id="392030"/>
    <lineage>
        <taxon>Eukaryota</taxon>
        <taxon>Metazoa</taxon>
        <taxon>Spiralia</taxon>
        <taxon>Gnathifera</taxon>
        <taxon>Rotifera</taxon>
        <taxon>Eurotatoria</taxon>
        <taxon>Bdelloidea</taxon>
        <taxon>Philodinida</taxon>
        <taxon>Philodinidae</taxon>
        <taxon>Rotaria</taxon>
    </lineage>
</organism>
<protein>
    <submittedName>
        <fullName evidence="1">Uncharacterized protein</fullName>
    </submittedName>
</protein>
<evidence type="ECO:0000313" key="1">
    <source>
        <dbReference type="EMBL" id="CAF1260433.1"/>
    </source>
</evidence>
<accession>A0A815ATB9</accession>
<sequence length="196" mass="22954">MDELDVYTKQYYTLYKNTRKSRQTKVEPKSITITAERLSDHSHITFTISCDKTIEQLRALLNYHLPPLLPNQFDLYSYQRGALIHFHPCSFKLDYFPVIFDHSILLLKMDDRLVNENDTNSPHHGRNELRRNSRRSRYLILNNIFPSKTTAKTRRSSTVQSTSSSTVTCLSLLKEIFYQSPSNSVNTIRETNILTY</sequence>
<evidence type="ECO:0000313" key="2">
    <source>
        <dbReference type="EMBL" id="CAF4062229.1"/>
    </source>
</evidence>
<proteinExistence type="predicted"/>